<dbReference type="Proteomes" id="UP000788993">
    <property type="component" value="Unassembled WGS sequence"/>
</dbReference>
<dbReference type="InterPro" id="IPR039384">
    <property type="entry name" value="HINT"/>
</dbReference>
<keyword evidence="11" id="KW-1185">Reference proteome</keyword>
<dbReference type="SUPFAM" id="SSF54197">
    <property type="entry name" value="HIT-like"/>
    <property type="match status" value="1"/>
</dbReference>
<dbReference type="GO" id="GO:0016192">
    <property type="term" value="P:vesicle-mediated transport"/>
    <property type="evidence" value="ECO:0007669"/>
    <property type="project" value="InterPro"/>
</dbReference>
<evidence type="ECO:0000256" key="5">
    <source>
        <dbReference type="PIRSR" id="PIRSR601310-1"/>
    </source>
</evidence>
<dbReference type="PROSITE" id="PS51084">
    <property type="entry name" value="HIT_2"/>
    <property type="match status" value="1"/>
</dbReference>
<dbReference type="GO" id="GO:0009117">
    <property type="term" value="P:nucleotide metabolic process"/>
    <property type="evidence" value="ECO:0007669"/>
    <property type="project" value="TreeGrafter"/>
</dbReference>
<dbReference type="GO" id="GO:0012505">
    <property type="term" value="C:endomembrane system"/>
    <property type="evidence" value="ECO:0007669"/>
    <property type="project" value="UniProtKB-ARBA"/>
</dbReference>
<evidence type="ECO:0000256" key="2">
    <source>
        <dbReference type="ARBA" id="ARBA00022692"/>
    </source>
</evidence>
<dbReference type="GO" id="GO:0003824">
    <property type="term" value="F:catalytic activity"/>
    <property type="evidence" value="ECO:0007669"/>
    <property type="project" value="InterPro"/>
</dbReference>
<dbReference type="PANTHER" id="PTHR46648:SF1">
    <property type="entry name" value="ADENOSINE 5'-MONOPHOSPHORAMIDASE HNT1"/>
    <property type="match status" value="1"/>
</dbReference>
<evidence type="ECO:0000256" key="4">
    <source>
        <dbReference type="ARBA" id="ARBA00023136"/>
    </source>
</evidence>
<evidence type="ECO:0000256" key="3">
    <source>
        <dbReference type="ARBA" id="ARBA00022989"/>
    </source>
</evidence>
<accession>A0A9P8NT57</accession>
<evidence type="ECO:0000256" key="8">
    <source>
        <dbReference type="SAM" id="Phobius"/>
    </source>
</evidence>
<feature type="transmembrane region" description="Helical" evidence="8">
    <location>
        <begin position="76"/>
        <end position="101"/>
    </location>
</feature>
<dbReference type="Gene3D" id="3.30.428.10">
    <property type="entry name" value="HIT-like"/>
    <property type="match status" value="1"/>
</dbReference>
<dbReference type="InterPro" id="IPR011146">
    <property type="entry name" value="HIT-like"/>
</dbReference>
<dbReference type="CDD" id="cd01277">
    <property type="entry name" value="HINT_subgroup"/>
    <property type="match status" value="1"/>
</dbReference>
<evidence type="ECO:0000256" key="1">
    <source>
        <dbReference type="ARBA" id="ARBA00004141"/>
    </source>
</evidence>
<reference evidence="10" key="2">
    <citation type="submission" date="2021-01" db="EMBL/GenBank/DDBJ databases">
        <authorList>
            <person name="Schikora-Tamarit M.A."/>
        </authorList>
    </citation>
    <scope>NUCLEOTIDE SEQUENCE</scope>
    <source>
        <strain evidence="10">NCAIM Y.01608</strain>
    </source>
</reference>
<feature type="domain" description="HIT" evidence="9">
    <location>
        <begin position="136"/>
        <end position="246"/>
    </location>
</feature>
<dbReference type="InterPro" id="IPR019808">
    <property type="entry name" value="Histidine_triad_CS"/>
</dbReference>
<dbReference type="InterPro" id="IPR036265">
    <property type="entry name" value="HIT-like_sf"/>
</dbReference>
<reference evidence="10" key="1">
    <citation type="journal article" date="2021" name="Open Biol.">
        <title>Shared evolutionary footprints suggest mitochondrial oxidative damage underlies multiple complex I losses in fungi.</title>
        <authorList>
            <person name="Schikora-Tamarit M.A."/>
            <person name="Marcet-Houben M."/>
            <person name="Nosek J."/>
            <person name="Gabaldon T."/>
        </authorList>
    </citation>
    <scope>NUCLEOTIDE SEQUENCE</scope>
    <source>
        <strain evidence="10">NCAIM Y.01608</strain>
    </source>
</reference>
<dbReference type="Pfam" id="PF04178">
    <property type="entry name" value="Got1"/>
    <property type="match status" value="1"/>
</dbReference>
<name>A0A9P8NT57_9ASCO</name>
<evidence type="ECO:0000256" key="7">
    <source>
        <dbReference type="PROSITE-ProRule" id="PRU00464"/>
    </source>
</evidence>
<evidence type="ECO:0000259" key="9">
    <source>
        <dbReference type="PROSITE" id="PS51084"/>
    </source>
</evidence>
<evidence type="ECO:0000313" key="10">
    <source>
        <dbReference type="EMBL" id="KAH3658914.1"/>
    </source>
</evidence>
<gene>
    <name evidence="10" type="ORF">OGATHE_006640</name>
</gene>
<evidence type="ECO:0000313" key="11">
    <source>
        <dbReference type="Proteomes" id="UP000788993"/>
    </source>
</evidence>
<dbReference type="GO" id="GO:0016020">
    <property type="term" value="C:membrane"/>
    <property type="evidence" value="ECO:0007669"/>
    <property type="project" value="UniProtKB-SubCell"/>
</dbReference>
<keyword evidence="4 8" id="KW-0472">Membrane</keyword>
<proteinExistence type="predicted"/>
<keyword evidence="3 8" id="KW-1133">Transmembrane helix</keyword>
<dbReference type="PANTHER" id="PTHR46648">
    <property type="entry name" value="HIT FAMILY PROTEIN 1"/>
    <property type="match status" value="1"/>
</dbReference>
<feature type="short sequence motif" description="Histidine triad motif" evidence="6 7">
    <location>
        <begin position="231"/>
        <end position="235"/>
    </location>
</feature>
<dbReference type="InterPro" id="IPR007305">
    <property type="entry name" value="Vesicle_transpt_Got1/SFT2"/>
</dbReference>
<dbReference type="Pfam" id="PF01230">
    <property type="entry name" value="HIT"/>
    <property type="match status" value="1"/>
</dbReference>
<evidence type="ECO:0000256" key="6">
    <source>
        <dbReference type="PIRSR" id="PIRSR601310-3"/>
    </source>
</evidence>
<keyword evidence="2 8" id="KW-0812">Transmembrane</keyword>
<dbReference type="InterPro" id="IPR001310">
    <property type="entry name" value="Histidine_triad_HIT"/>
</dbReference>
<dbReference type="PROSITE" id="PS00892">
    <property type="entry name" value="HIT_1"/>
    <property type="match status" value="1"/>
</dbReference>
<sequence length="272" mass="30450">MSGNAEFLSNWRSTRGIEAGDDTDGIANKAKTMFSAFTDRVQEGYNSAYNALPLHNQDLDAQQEPSWFKLSRFERLVCFFCFIAGSIVCFGLGILLFPVLTLKPRKFAMLWTLGSILFVLSFGCLQGPVDYCKHLFIKSNQLGEIPSFKLLETKFSYSFLDIQPTSKGHLLVIPKYHGAMLHNIPDEFLADILPVTKKLVKALGLEVTTPDEDGYNILQNNGRIAHQVVDHVHFHLIPKRDPETGLVIGWPARNADMGELSEFAKELTAKLA</sequence>
<dbReference type="GO" id="GO:0005737">
    <property type="term" value="C:cytoplasm"/>
    <property type="evidence" value="ECO:0007669"/>
    <property type="project" value="UniProtKB-ARBA"/>
</dbReference>
<organism evidence="10 11">
    <name type="scientific">Ogataea polymorpha</name>
    <dbReference type="NCBI Taxonomy" id="460523"/>
    <lineage>
        <taxon>Eukaryota</taxon>
        <taxon>Fungi</taxon>
        <taxon>Dikarya</taxon>
        <taxon>Ascomycota</taxon>
        <taxon>Saccharomycotina</taxon>
        <taxon>Pichiomycetes</taxon>
        <taxon>Pichiales</taxon>
        <taxon>Pichiaceae</taxon>
        <taxon>Ogataea</taxon>
    </lineage>
</organism>
<feature type="active site" description="Tele-AMP-histidine intermediate" evidence="5">
    <location>
        <position position="233"/>
    </location>
</feature>
<comment type="subcellular location">
    <subcellularLocation>
        <location evidence="1">Membrane</location>
        <topology evidence="1">Multi-pass membrane protein</topology>
    </subcellularLocation>
</comment>
<protein>
    <recommendedName>
        <fullName evidence="9">HIT domain-containing protein</fullName>
    </recommendedName>
</protein>
<feature type="transmembrane region" description="Helical" evidence="8">
    <location>
        <begin position="107"/>
        <end position="125"/>
    </location>
</feature>
<comment type="caution">
    <text evidence="10">The sequence shown here is derived from an EMBL/GenBank/DDBJ whole genome shotgun (WGS) entry which is preliminary data.</text>
</comment>
<dbReference type="EMBL" id="JAEUBD010001571">
    <property type="protein sequence ID" value="KAH3658914.1"/>
    <property type="molecule type" value="Genomic_DNA"/>
</dbReference>
<dbReference type="AlphaFoldDB" id="A0A9P8NT57"/>
<dbReference type="PRINTS" id="PR00332">
    <property type="entry name" value="HISTRIAD"/>
</dbReference>